<dbReference type="Gene3D" id="1.10.510.10">
    <property type="entry name" value="Transferase(Phosphotransferase) domain 1"/>
    <property type="match status" value="1"/>
</dbReference>
<evidence type="ECO:0000256" key="4">
    <source>
        <dbReference type="SAM" id="MobiDB-lite"/>
    </source>
</evidence>
<dbReference type="InterPro" id="IPR000719">
    <property type="entry name" value="Prot_kinase_dom"/>
</dbReference>
<dbReference type="AlphaFoldDB" id="A0A7M5WSQ5"/>
<dbReference type="GO" id="GO:0005524">
    <property type="term" value="F:ATP binding"/>
    <property type="evidence" value="ECO:0007669"/>
    <property type="project" value="UniProtKB-KW"/>
</dbReference>
<reference evidence="6" key="1">
    <citation type="submission" date="2021-01" db="UniProtKB">
        <authorList>
            <consortium name="EnsemblMetazoa"/>
        </authorList>
    </citation>
    <scope>IDENTIFICATION</scope>
</reference>
<evidence type="ECO:0000256" key="3">
    <source>
        <dbReference type="SAM" id="Coils"/>
    </source>
</evidence>
<keyword evidence="1" id="KW-0547">Nucleotide-binding</keyword>
<organism evidence="6 7">
    <name type="scientific">Clytia hemisphaerica</name>
    <dbReference type="NCBI Taxonomy" id="252671"/>
    <lineage>
        <taxon>Eukaryota</taxon>
        <taxon>Metazoa</taxon>
        <taxon>Cnidaria</taxon>
        <taxon>Hydrozoa</taxon>
        <taxon>Hydroidolina</taxon>
        <taxon>Leptothecata</taxon>
        <taxon>Obeliida</taxon>
        <taxon>Clytiidae</taxon>
        <taxon>Clytia</taxon>
    </lineage>
</organism>
<evidence type="ECO:0000256" key="1">
    <source>
        <dbReference type="ARBA" id="ARBA00022741"/>
    </source>
</evidence>
<accession>A0A7M5WSQ5</accession>
<dbReference type="InterPro" id="IPR011009">
    <property type="entry name" value="Kinase-like_dom_sf"/>
</dbReference>
<keyword evidence="7" id="KW-1185">Reference proteome</keyword>
<dbReference type="GO" id="GO:0004672">
    <property type="term" value="F:protein kinase activity"/>
    <property type="evidence" value="ECO:0007669"/>
    <property type="project" value="InterPro"/>
</dbReference>
<dbReference type="Proteomes" id="UP000594262">
    <property type="component" value="Unplaced"/>
</dbReference>
<keyword evidence="3" id="KW-0175">Coiled coil</keyword>
<feature type="compositionally biased region" description="Low complexity" evidence="4">
    <location>
        <begin position="117"/>
        <end position="129"/>
    </location>
</feature>
<dbReference type="PANTHER" id="PTHR27001">
    <property type="entry name" value="OS01G0253100 PROTEIN"/>
    <property type="match status" value="1"/>
</dbReference>
<sequence>SLVIWDQIYAYFVKNYDKNHNREKSGAQQKRRVRQNIKTKVMKICKGIERGESVEEILKKVADYVSTLFKVAVEIKIGSFHHKSGCDDEVDNYIGGGKGEENDDSKTDDSKTDEINNDNNVKTNENNDNWSTEDYESEEQEKVLQSSPKRFKRWKVVESEVDINKRRLENANAQIKRLENFNRAQSDTISVLKEKNASLSHRNAEYTKLKIIQQLGERRSTLMVDASLFSKTFHCGDQLMQEQDSTIIDPESFKVAKKVSLASGTFSNSEKAVFPDGDSVVIKSLNGSFGMQALAVASHEHRILTFLGVHPNIVQTIGLVQFSNNFAHILNFETGWTLQHEIDKKFVMSLDKLKQHILGISSALQHLFSRGVLHNNLVASNIILTDRTKPILMGFTFACRESCGKAKVEDVLKLFSNQSHFAPELFRGSKVTYSSDIYSFGILLQRILKRPSSFSLEDVLKTRLECIAQHCVEKSRGKRLPHLFLQSRLIAIIENS</sequence>
<dbReference type="PANTHER" id="PTHR27001:SF931">
    <property type="entry name" value="OS11G0664100 PROTEIN"/>
    <property type="match status" value="1"/>
</dbReference>
<name>A0A7M5WSQ5_9CNID</name>
<dbReference type="OrthoDB" id="6097776at2759"/>
<dbReference type="SUPFAM" id="SSF56112">
    <property type="entry name" value="Protein kinase-like (PK-like)"/>
    <property type="match status" value="1"/>
</dbReference>
<evidence type="ECO:0000313" key="6">
    <source>
        <dbReference type="EnsemblMetazoa" id="CLYHEMP011123.1"/>
    </source>
</evidence>
<evidence type="ECO:0000256" key="2">
    <source>
        <dbReference type="ARBA" id="ARBA00022840"/>
    </source>
</evidence>
<evidence type="ECO:0000313" key="7">
    <source>
        <dbReference type="Proteomes" id="UP000594262"/>
    </source>
</evidence>
<evidence type="ECO:0000259" key="5">
    <source>
        <dbReference type="PROSITE" id="PS50011"/>
    </source>
</evidence>
<feature type="coiled-coil region" evidence="3">
    <location>
        <begin position="161"/>
        <end position="188"/>
    </location>
</feature>
<feature type="region of interest" description="Disordered" evidence="4">
    <location>
        <begin position="89"/>
        <end position="142"/>
    </location>
</feature>
<protein>
    <recommendedName>
        <fullName evidence="5">Protein kinase domain-containing protein</fullName>
    </recommendedName>
</protein>
<feature type="domain" description="Protein kinase" evidence="5">
    <location>
        <begin position="255"/>
        <end position="496"/>
    </location>
</feature>
<dbReference type="PROSITE" id="PS50011">
    <property type="entry name" value="PROTEIN_KINASE_DOM"/>
    <property type="match status" value="1"/>
</dbReference>
<dbReference type="EnsemblMetazoa" id="CLYHEMT011123.1">
    <property type="protein sequence ID" value="CLYHEMP011123.1"/>
    <property type="gene ID" value="CLYHEMG011123"/>
</dbReference>
<dbReference type="GO" id="GO:0005886">
    <property type="term" value="C:plasma membrane"/>
    <property type="evidence" value="ECO:0007669"/>
    <property type="project" value="TreeGrafter"/>
</dbReference>
<keyword evidence="2" id="KW-0067">ATP-binding</keyword>
<proteinExistence type="predicted"/>
<feature type="compositionally biased region" description="Basic and acidic residues" evidence="4">
    <location>
        <begin position="98"/>
        <end position="114"/>
    </location>
</feature>
<dbReference type="Pfam" id="PF00069">
    <property type="entry name" value="Pkinase"/>
    <property type="match status" value="1"/>
</dbReference>